<name>A0A6L5Y7F0_9FIRM</name>
<accession>A0A6L5Y7F0</accession>
<dbReference type="InterPro" id="IPR029100">
    <property type="entry name" value="Ntox50"/>
</dbReference>
<dbReference type="EMBL" id="VUMZ01000010">
    <property type="protein sequence ID" value="MST52556.1"/>
    <property type="molecule type" value="Genomic_DNA"/>
</dbReference>
<dbReference type="AlphaFoldDB" id="A0A6L5Y7F0"/>
<dbReference type="GeneID" id="303115577"/>
<gene>
    <name evidence="2" type="ORF">FYJ64_09605</name>
</gene>
<dbReference type="Pfam" id="PF15542">
    <property type="entry name" value="Ntox50"/>
    <property type="match status" value="1"/>
</dbReference>
<keyword evidence="3" id="KW-1185">Reference proteome</keyword>
<comment type="caution">
    <text evidence="2">The sequence shown here is derived from an EMBL/GenBank/DDBJ whole genome shotgun (WGS) entry which is preliminary data.</text>
</comment>
<evidence type="ECO:0000259" key="1">
    <source>
        <dbReference type="Pfam" id="PF15542"/>
    </source>
</evidence>
<evidence type="ECO:0000313" key="2">
    <source>
        <dbReference type="EMBL" id="MST52556.1"/>
    </source>
</evidence>
<proteinExistence type="predicted"/>
<dbReference type="Proteomes" id="UP000474676">
    <property type="component" value="Unassembled WGS sequence"/>
</dbReference>
<sequence>MEKYHGTGILKLNKKGELIPSEMIVDNDKKIGYAVDNRTGKKVPATGFKIHYAAAGTHIVPMYENQKEYWIRRRKKDGNDWLLRQKG</sequence>
<protein>
    <recommendedName>
        <fullName evidence="1">Bacterial toxin 50 domain-containing protein</fullName>
    </recommendedName>
</protein>
<organism evidence="2 3">
    <name type="scientific">Hornefia butyriciproducens</name>
    <dbReference type="NCBI Taxonomy" id="2652293"/>
    <lineage>
        <taxon>Bacteria</taxon>
        <taxon>Bacillati</taxon>
        <taxon>Bacillota</taxon>
        <taxon>Clostridia</taxon>
        <taxon>Peptostreptococcales</taxon>
        <taxon>Anaerovoracaceae</taxon>
        <taxon>Hornefia</taxon>
    </lineage>
</organism>
<dbReference type="RefSeq" id="WP_328597007.1">
    <property type="nucleotide sequence ID" value="NZ_VUMZ01000010.1"/>
</dbReference>
<evidence type="ECO:0000313" key="3">
    <source>
        <dbReference type="Proteomes" id="UP000474676"/>
    </source>
</evidence>
<reference evidence="2 3" key="1">
    <citation type="submission" date="2019-08" db="EMBL/GenBank/DDBJ databases">
        <title>In-depth cultivation of the pig gut microbiome towards novel bacterial diversity and tailored functional studies.</title>
        <authorList>
            <person name="Wylensek D."/>
            <person name="Hitch T.C.A."/>
            <person name="Clavel T."/>
        </authorList>
    </citation>
    <scope>NUCLEOTIDE SEQUENCE [LARGE SCALE GENOMIC DNA]</scope>
    <source>
        <strain evidence="2 3">WCA-MUC-591-APC-3H</strain>
    </source>
</reference>
<feature type="domain" description="Bacterial toxin 50" evidence="1">
    <location>
        <begin position="2"/>
        <end position="61"/>
    </location>
</feature>